<gene>
    <name evidence="3" type="ORF">BM477_04015</name>
</gene>
<keyword evidence="4" id="KW-1185">Reference proteome</keyword>
<evidence type="ECO:0008006" key="5">
    <source>
        <dbReference type="Google" id="ProtNLM"/>
    </source>
</evidence>
<protein>
    <recommendedName>
        <fullName evidence="5">DUF4191 domain-containing protein</fullName>
    </recommendedName>
</protein>
<dbReference type="OrthoDB" id="8479889at2"/>
<evidence type="ECO:0000256" key="2">
    <source>
        <dbReference type="SAM" id="Phobius"/>
    </source>
</evidence>
<keyword evidence="2" id="KW-0472">Membrane</keyword>
<proteinExistence type="predicted"/>
<feature type="region of interest" description="Disordered" evidence="1">
    <location>
        <begin position="207"/>
        <end position="233"/>
    </location>
</feature>
<keyword evidence="2" id="KW-1133">Transmembrane helix</keyword>
<evidence type="ECO:0000256" key="1">
    <source>
        <dbReference type="SAM" id="MobiDB-lite"/>
    </source>
</evidence>
<dbReference type="Proteomes" id="UP000186465">
    <property type="component" value="Unassembled WGS sequence"/>
</dbReference>
<comment type="caution">
    <text evidence="3">The sequence shown here is derived from an EMBL/GenBank/DDBJ whole genome shotgun (WGS) entry which is preliminary data.</text>
</comment>
<dbReference type="STRING" id="156892.BM477_04015"/>
<evidence type="ECO:0000313" key="3">
    <source>
        <dbReference type="EMBL" id="OKL50059.1"/>
    </source>
</evidence>
<keyword evidence="2" id="KW-0812">Transmembrane</keyword>
<name>A0A1Q5PRE0_9ACTO</name>
<dbReference type="InterPro" id="IPR025445">
    <property type="entry name" value="DUF4191"/>
</dbReference>
<dbReference type="Pfam" id="PF13829">
    <property type="entry name" value="DUF4191"/>
    <property type="match status" value="1"/>
</dbReference>
<dbReference type="RefSeq" id="WP_075361385.1">
    <property type="nucleotide sequence ID" value="NZ_MPDM01000003.1"/>
</dbReference>
<reference evidence="4" key="1">
    <citation type="submission" date="2016-11" db="EMBL/GenBank/DDBJ databases">
        <title>Actinomyces gypaetusis sp. nov. isolated from Gypaetus barbatus in Qinghai Tibet Plateau China.</title>
        <authorList>
            <person name="Meng X."/>
        </authorList>
    </citation>
    <scope>NUCLEOTIDE SEQUENCE [LARGE SCALE GENOMIC DNA]</scope>
    <source>
        <strain evidence="4">DSM 15383</strain>
    </source>
</reference>
<feature type="transmembrane region" description="Helical" evidence="2">
    <location>
        <begin position="32"/>
        <end position="55"/>
    </location>
</feature>
<evidence type="ECO:0000313" key="4">
    <source>
        <dbReference type="Proteomes" id="UP000186465"/>
    </source>
</evidence>
<dbReference type="AlphaFoldDB" id="A0A1Q5PRE0"/>
<organism evidence="3 4">
    <name type="scientific">Boudabousia marimammalium</name>
    <dbReference type="NCBI Taxonomy" id="156892"/>
    <lineage>
        <taxon>Bacteria</taxon>
        <taxon>Bacillati</taxon>
        <taxon>Actinomycetota</taxon>
        <taxon>Actinomycetes</taxon>
        <taxon>Actinomycetales</taxon>
        <taxon>Actinomycetaceae</taxon>
        <taxon>Boudabousia</taxon>
    </lineage>
</organism>
<feature type="transmembrane region" description="Helical" evidence="2">
    <location>
        <begin position="61"/>
        <end position="82"/>
    </location>
</feature>
<accession>A0A1Q5PRE0</accession>
<dbReference type="EMBL" id="MPDM01000003">
    <property type="protein sequence ID" value="OKL50059.1"/>
    <property type="molecule type" value="Genomic_DNA"/>
</dbReference>
<sequence>MATDTETEAPKKRRFYHNLKDAYTMVHRTYKWLGWALLAISVGLIGLSIALGIIFDHWIAYPITGIMLALLADLTLLTVLLNPALYDQLDGRPGAVGAVLSRQSKGWIVSDTPAVITRDQDIVWRAIGRPGIILISEGPSHRVGRLLESERKRIRRLVPNAPIHMIQYGHEEGQVPLAKLAKKMRSFKHSLSKSEVPAVDRRLSSLRGPEMGIPKGVDPTKMRASKRAMYGRG</sequence>